<gene>
    <name evidence="2" type="ORF">HMPREF0004_4588</name>
</gene>
<dbReference type="Proteomes" id="UP000004510">
    <property type="component" value="Unassembled WGS sequence"/>
</dbReference>
<comment type="caution">
    <text evidence="2">The sequence shown here is derived from an EMBL/GenBank/DDBJ whole genome shotgun (WGS) entry which is preliminary data.</text>
</comment>
<reference evidence="3" key="1">
    <citation type="submission" date="2010-03" db="EMBL/GenBank/DDBJ databases">
        <title>Complete sequence of Mobiluncus curtisii ATCC 43063.</title>
        <authorList>
            <person name="Muzny D."/>
            <person name="Qin X."/>
            <person name="Deng J."/>
            <person name="Jiang H."/>
            <person name="Liu Y."/>
            <person name="Qu J."/>
            <person name="Song X.-Z."/>
            <person name="Zhang L."/>
            <person name="Thornton R."/>
            <person name="Coyle M."/>
            <person name="Francisco L."/>
            <person name="Jackson L."/>
            <person name="Javaid M."/>
            <person name="Korchina V."/>
            <person name="Kovar C."/>
            <person name="Mata R."/>
            <person name="Mathew T."/>
            <person name="Ngo R."/>
            <person name="Nguyen L."/>
            <person name="Nguyen N."/>
            <person name="Okwuonu G."/>
            <person name="Ongeri F."/>
            <person name="Pham C."/>
            <person name="Simmons D."/>
            <person name="Wilczek-Boney K."/>
            <person name="Hale W."/>
            <person name="Jakkamsetti A."/>
            <person name="Pham P."/>
            <person name="Ruth R."/>
            <person name="San Lucas F."/>
            <person name="Warren J."/>
            <person name="Zhang J."/>
            <person name="Zhao Z."/>
            <person name="Zhou C."/>
            <person name="Zhu D."/>
            <person name="Lee S."/>
            <person name="Bess C."/>
            <person name="Blankenburg K."/>
            <person name="Forbes L."/>
            <person name="Fu Q."/>
            <person name="Gubbala S."/>
            <person name="Hirani K."/>
            <person name="Jayaseelan J.C."/>
            <person name="Lara F."/>
            <person name="Munidasa M."/>
            <person name="Palculict T."/>
            <person name="Patil S."/>
            <person name="Pu L.-L."/>
            <person name="Saada N."/>
            <person name="Tang L."/>
            <person name="Weissenberger G."/>
            <person name="Zhu Y."/>
            <person name="Hemphill L."/>
            <person name="Shang Y."/>
            <person name="Youmans B."/>
            <person name="Ayvaz T."/>
            <person name="Ross M."/>
            <person name="Santibanez J."/>
            <person name="Aqrawi P."/>
            <person name="Gross S."/>
            <person name="Joshi V."/>
            <person name="Fowler G."/>
            <person name="Nazareth L."/>
            <person name="Reid J."/>
            <person name="Worley K."/>
            <person name="Petrosino J."/>
            <person name="Highlander S."/>
            <person name="Gibbs R."/>
            <person name="Gibbs R."/>
        </authorList>
    </citation>
    <scope>NUCLEOTIDE SEQUENCE [LARGE SCALE GENOMIC DNA]</scope>
    <source>
        <strain evidence="3">ATCC 43553</strain>
    </source>
</reference>
<dbReference type="HOGENOM" id="CLU_3245684_0_0_4"/>
<name>D4XGJ1_9BURK</name>
<protein>
    <submittedName>
        <fullName evidence="2">Uncharacterized protein</fullName>
    </submittedName>
</protein>
<sequence length="42" mass="4711">MHRRCALVETTRTPTPRNQGSVSTHPLRFHALPQATCRKPGT</sequence>
<evidence type="ECO:0000313" key="2">
    <source>
        <dbReference type="EMBL" id="EFF74067.1"/>
    </source>
</evidence>
<accession>D4XGJ1</accession>
<evidence type="ECO:0000256" key="1">
    <source>
        <dbReference type="SAM" id="MobiDB-lite"/>
    </source>
</evidence>
<feature type="region of interest" description="Disordered" evidence="1">
    <location>
        <begin position="1"/>
        <end position="24"/>
    </location>
</feature>
<feature type="compositionally biased region" description="Polar residues" evidence="1">
    <location>
        <begin position="10"/>
        <end position="24"/>
    </location>
</feature>
<dbReference type="AlphaFoldDB" id="D4XGJ1"/>
<evidence type="ECO:0000313" key="3">
    <source>
        <dbReference type="Proteomes" id="UP000004510"/>
    </source>
</evidence>
<organism evidence="2 3">
    <name type="scientific">Achromobacter piechaudii ATCC 43553</name>
    <dbReference type="NCBI Taxonomy" id="742159"/>
    <lineage>
        <taxon>Bacteria</taxon>
        <taxon>Pseudomonadati</taxon>
        <taxon>Pseudomonadota</taxon>
        <taxon>Betaproteobacteria</taxon>
        <taxon>Burkholderiales</taxon>
        <taxon>Alcaligenaceae</taxon>
        <taxon>Achromobacter</taxon>
    </lineage>
</organism>
<dbReference type="EMBL" id="ADMS01000104">
    <property type="protein sequence ID" value="EFF74067.1"/>
    <property type="molecule type" value="Genomic_DNA"/>
</dbReference>
<proteinExistence type="predicted"/>